<reference evidence="2 3" key="1">
    <citation type="journal article" date="2021" name="Front. Microbiol.">
        <title>Comprehensive Comparative Genomics and Phenotyping of Methylobacterium Species.</title>
        <authorList>
            <person name="Alessa O."/>
            <person name="Ogura Y."/>
            <person name="Fujitani Y."/>
            <person name="Takami H."/>
            <person name="Hayashi T."/>
            <person name="Sahin N."/>
            <person name="Tani A."/>
        </authorList>
    </citation>
    <scope>NUCLEOTIDE SEQUENCE [LARGE SCALE GENOMIC DNA]</scope>
    <source>
        <strain evidence="2 3">DSM 23679</strain>
    </source>
</reference>
<accession>A0ABQ4QJV5</accession>
<sequence length="32" mass="3498">MTDIQIVAFVVAPLMAVAVGFGVTLWSRYADR</sequence>
<name>A0ABQ4QJV5_9HYPH</name>
<evidence type="ECO:0000313" key="3">
    <source>
        <dbReference type="Proteomes" id="UP001055117"/>
    </source>
</evidence>
<dbReference type="EMBL" id="BPQG01000052">
    <property type="protein sequence ID" value="GJD45533.1"/>
    <property type="molecule type" value="Genomic_DNA"/>
</dbReference>
<keyword evidence="1" id="KW-0812">Transmembrane</keyword>
<evidence type="ECO:0000313" key="2">
    <source>
        <dbReference type="EMBL" id="GJD45533.1"/>
    </source>
</evidence>
<keyword evidence="3" id="KW-1185">Reference proteome</keyword>
<evidence type="ECO:0000256" key="1">
    <source>
        <dbReference type="SAM" id="Phobius"/>
    </source>
</evidence>
<keyword evidence="1" id="KW-1133">Transmembrane helix</keyword>
<protein>
    <submittedName>
        <fullName evidence="2">Uncharacterized protein</fullName>
    </submittedName>
</protein>
<comment type="caution">
    <text evidence="2">The sequence shown here is derived from an EMBL/GenBank/DDBJ whole genome shotgun (WGS) entry which is preliminary data.</text>
</comment>
<organism evidence="2 3">
    <name type="scientific">Methylobacterium cerastii</name>
    <dbReference type="NCBI Taxonomy" id="932741"/>
    <lineage>
        <taxon>Bacteria</taxon>
        <taxon>Pseudomonadati</taxon>
        <taxon>Pseudomonadota</taxon>
        <taxon>Alphaproteobacteria</taxon>
        <taxon>Hyphomicrobiales</taxon>
        <taxon>Methylobacteriaceae</taxon>
        <taxon>Methylobacterium</taxon>
    </lineage>
</organism>
<keyword evidence="1" id="KW-0472">Membrane</keyword>
<proteinExistence type="predicted"/>
<dbReference type="Proteomes" id="UP001055117">
    <property type="component" value="Unassembled WGS sequence"/>
</dbReference>
<feature type="transmembrane region" description="Helical" evidence="1">
    <location>
        <begin position="6"/>
        <end position="26"/>
    </location>
</feature>
<gene>
    <name evidence="2" type="ORF">AFCDBAGC_3407</name>
</gene>